<dbReference type="Pfam" id="PF01636">
    <property type="entry name" value="APH"/>
    <property type="match status" value="1"/>
</dbReference>
<comment type="caution">
    <text evidence="2">The sequence shown here is derived from an EMBL/GenBank/DDBJ whole genome shotgun (WGS) entry which is preliminary data.</text>
</comment>
<proteinExistence type="predicted"/>
<dbReference type="GO" id="GO:0016740">
    <property type="term" value="F:transferase activity"/>
    <property type="evidence" value="ECO:0007669"/>
    <property type="project" value="UniProtKB-KW"/>
</dbReference>
<dbReference type="EMBL" id="RBXL01000001">
    <property type="protein sequence ID" value="RKT46150.1"/>
    <property type="molecule type" value="Genomic_DNA"/>
</dbReference>
<dbReference type="SUPFAM" id="SSF56112">
    <property type="entry name" value="Protein kinase-like (PK-like)"/>
    <property type="match status" value="1"/>
</dbReference>
<feature type="domain" description="Aminoglycoside phosphotransferase" evidence="1">
    <location>
        <begin position="123"/>
        <end position="275"/>
    </location>
</feature>
<reference evidence="2 3" key="1">
    <citation type="submission" date="2018-10" db="EMBL/GenBank/DDBJ databases">
        <title>Genomic Encyclopedia of Archaeal and Bacterial Type Strains, Phase II (KMG-II): from individual species to whole genera.</title>
        <authorList>
            <person name="Goeker M."/>
        </authorList>
    </citation>
    <scope>NUCLEOTIDE SEQUENCE [LARGE SCALE GENOMIC DNA]</scope>
    <source>
        <strain evidence="2 3">DSM 235</strain>
    </source>
</reference>
<keyword evidence="3" id="KW-1185">Reference proteome</keyword>
<keyword evidence="2" id="KW-0808">Transferase</keyword>
<gene>
    <name evidence="2" type="ORF">BDD21_3649</name>
</gene>
<dbReference type="RefSeq" id="WP_170164804.1">
    <property type="nucleotide sequence ID" value="NZ_RBXL01000001.1"/>
</dbReference>
<dbReference type="Gene3D" id="3.90.1200.10">
    <property type="match status" value="1"/>
</dbReference>
<evidence type="ECO:0000313" key="3">
    <source>
        <dbReference type="Proteomes" id="UP000274556"/>
    </source>
</evidence>
<evidence type="ECO:0000313" key="2">
    <source>
        <dbReference type="EMBL" id="RKT46150.1"/>
    </source>
</evidence>
<dbReference type="InterPro" id="IPR011009">
    <property type="entry name" value="Kinase-like_dom_sf"/>
</dbReference>
<sequence length="354" mass="39083">MRMPTHESRPTVDSSVAPVDTRMPMLPLALSPARMQRHLRASPSLSRRLDAHAPGLGIQAVRMRRHKPGMRCLIEYRLAPSAPIGDPAALVLLGKIRAKGLDRYSHTVQTRLWHRGFGPDAEDGIAVPETFGVVPELAMWLQQKVSGQPLTEHLTAPADPALAPRIAAGIHKLHGTDPMSDRRHTLRDELRILHRALGEVATQHPGWSGRIERLLAACERLGGSLAPGTPCPSHRDCYADNLILDGTRLYLIDLDLYCLADPGLDMGNFIGHVTELSLRTYRDPNALADLELALEDAFVRLAGEACRAAVRTYAMLTLVRHIAISRRIPERRPWTPALLELCEERLGVASGRAR</sequence>
<evidence type="ECO:0000259" key="1">
    <source>
        <dbReference type="Pfam" id="PF01636"/>
    </source>
</evidence>
<organism evidence="2 3">
    <name type="scientific">Thiocapsa rosea</name>
    <dbReference type="NCBI Taxonomy" id="69360"/>
    <lineage>
        <taxon>Bacteria</taxon>
        <taxon>Pseudomonadati</taxon>
        <taxon>Pseudomonadota</taxon>
        <taxon>Gammaproteobacteria</taxon>
        <taxon>Chromatiales</taxon>
        <taxon>Chromatiaceae</taxon>
        <taxon>Thiocapsa</taxon>
    </lineage>
</organism>
<name>A0A495VBI9_9GAMM</name>
<accession>A0A495VBI9</accession>
<dbReference type="InterPro" id="IPR002575">
    <property type="entry name" value="Aminoglycoside_PTrfase"/>
</dbReference>
<dbReference type="Proteomes" id="UP000274556">
    <property type="component" value="Unassembled WGS sequence"/>
</dbReference>
<dbReference type="AlphaFoldDB" id="A0A495VBI9"/>
<protein>
    <submittedName>
        <fullName evidence="2">Phosphotransferase family enzyme</fullName>
    </submittedName>
</protein>